<evidence type="ECO:0000313" key="3">
    <source>
        <dbReference type="EMBL" id="KAJ8752989.1"/>
    </source>
</evidence>
<sequence>MDSYKYTYTVSDNVETIPDPSENVLTQEQQFDYNICNLVPNPDGTIKRLVQFPEAPPSPDPTSTTKVLSKDITLNEANKTWVRIYLPRETLDSPTTNKLPLIVYVHGGGFVMLSAASEIIHDYCFQMANDFPAIVVSLDYRLAPEHRLPAAYDDAVEALHWVKTTDEEWLTKYGDYSKCFLMGASAGGNVAYHLGLRGATFVDDLQPLKIKGLILQQPFFGGVARSESEVRLANDVVLSIPVIDLMWNLSLPIGADHDHEYSNPTVGGGSQDLDQIKSLGWTVMVTGSEGDPLVSRQKEVAKLMKQKGIRVISHFGEGGCHGDFVTSPDKAKIMFEQIKNFIYELSTS</sequence>
<dbReference type="InterPro" id="IPR013094">
    <property type="entry name" value="AB_hydrolase_3"/>
</dbReference>
<gene>
    <name evidence="3" type="ORF">K2173_008724</name>
</gene>
<reference evidence="3 4" key="1">
    <citation type="submission" date="2021-09" db="EMBL/GenBank/DDBJ databases">
        <title>Genomic insights and catalytic innovation underlie evolution of tropane alkaloids biosynthesis.</title>
        <authorList>
            <person name="Wang Y.-J."/>
            <person name="Tian T."/>
            <person name="Huang J.-P."/>
            <person name="Huang S.-X."/>
        </authorList>
    </citation>
    <scope>NUCLEOTIDE SEQUENCE [LARGE SCALE GENOMIC DNA]</scope>
    <source>
        <strain evidence="3">KIB-2018</strain>
        <tissue evidence="3">Leaf</tissue>
    </source>
</reference>
<name>A0AAV8SLV7_9ROSI</name>
<proteinExistence type="inferred from homology"/>
<feature type="domain" description="Alpha/beta hydrolase fold-3" evidence="2">
    <location>
        <begin position="102"/>
        <end position="322"/>
    </location>
</feature>
<dbReference type="GO" id="GO:0016787">
    <property type="term" value="F:hydrolase activity"/>
    <property type="evidence" value="ECO:0007669"/>
    <property type="project" value="InterPro"/>
</dbReference>
<accession>A0AAV8SLV7</accession>
<evidence type="ECO:0000256" key="1">
    <source>
        <dbReference type="ARBA" id="ARBA00010515"/>
    </source>
</evidence>
<evidence type="ECO:0000313" key="4">
    <source>
        <dbReference type="Proteomes" id="UP001159364"/>
    </source>
</evidence>
<dbReference type="PANTHER" id="PTHR23024">
    <property type="entry name" value="ARYLACETAMIDE DEACETYLASE"/>
    <property type="match status" value="1"/>
</dbReference>
<dbReference type="Proteomes" id="UP001159364">
    <property type="component" value="Linkage Group LG10"/>
</dbReference>
<dbReference type="Gene3D" id="3.40.50.1820">
    <property type="entry name" value="alpha/beta hydrolase"/>
    <property type="match status" value="1"/>
</dbReference>
<dbReference type="SUPFAM" id="SSF53474">
    <property type="entry name" value="alpha/beta-Hydrolases"/>
    <property type="match status" value="1"/>
</dbReference>
<dbReference type="Pfam" id="PF07859">
    <property type="entry name" value="Abhydrolase_3"/>
    <property type="match status" value="1"/>
</dbReference>
<protein>
    <recommendedName>
        <fullName evidence="2">Alpha/beta hydrolase fold-3 domain-containing protein</fullName>
    </recommendedName>
</protein>
<comment type="caution">
    <text evidence="3">The sequence shown here is derived from an EMBL/GenBank/DDBJ whole genome shotgun (WGS) entry which is preliminary data.</text>
</comment>
<dbReference type="InterPro" id="IPR050466">
    <property type="entry name" value="Carboxylest/Gibb_receptor"/>
</dbReference>
<keyword evidence="4" id="KW-1185">Reference proteome</keyword>
<organism evidence="3 4">
    <name type="scientific">Erythroxylum novogranatense</name>
    <dbReference type="NCBI Taxonomy" id="1862640"/>
    <lineage>
        <taxon>Eukaryota</taxon>
        <taxon>Viridiplantae</taxon>
        <taxon>Streptophyta</taxon>
        <taxon>Embryophyta</taxon>
        <taxon>Tracheophyta</taxon>
        <taxon>Spermatophyta</taxon>
        <taxon>Magnoliopsida</taxon>
        <taxon>eudicotyledons</taxon>
        <taxon>Gunneridae</taxon>
        <taxon>Pentapetalae</taxon>
        <taxon>rosids</taxon>
        <taxon>fabids</taxon>
        <taxon>Malpighiales</taxon>
        <taxon>Erythroxylaceae</taxon>
        <taxon>Erythroxylum</taxon>
    </lineage>
</organism>
<dbReference type="AlphaFoldDB" id="A0AAV8SLV7"/>
<dbReference type="EMBL" id="JAIWQS010000010">
    <property type="protein sequence ID" value="KAJ8752989.1"/>
    <property type="molecule type" value="Genomic_DNA"/>
</dbReference>
<comment type="similarity">
    <text evidence="1">Belongs to the 'GDXG' lipolytic enzyme family.</text>
</comment>
<dbReference type="InterPro" id="IPR029058">
    <property type="entry name" value="AB_hydrolase_fold"/>
</dbReference>
<dbReference type="PANTHER" id="PTHR23024:SF654">
    <property type="entry name" value="RECEPTOR GID1, PUTATIVE-RELATED"/>
    <property type="match status" value="1"/>
</dbReference>
<evidence type="ECO:0000259" key="2">
    <source>
        <dbReference type="Pfam" id="PF07859"/>
    </source>
</evidence>